<dbReference type="HOGENOM" id="CLU_1639881_0_0_2"/>
<keyword evidence="3" id="KW-1185">Reference proteome</keyword>
<proteinExistence type="predicted"/>
<accession>L0AC13</accession>
<keyword evidence="1" id="KW-0812">Transmembrane</keyword>
<gene>
    <name evidence="2" type="ordered locus">Calag_0844</name>
</gene>
<evidence type="ECO:0000313" key="2">
    <source>
        <dbReference type="EMBL" id="AFZ70585.1"/>
    </source>
</evidence>
<evidence type="ECO:0000256" key="1">
    <source>
        <dbReference type="SAM" id="Phobius"/>
    </source>
</evidence>
<dbReference type="AlphaFoldDB" id="L0AC13"/>
<dbReference type="InParanoid" id="L0AC13"/>
<feature type="transmembrane region" description="Helical" evidence="1">
    <location>
        <begin position="129"/>
        <end position="151"/>
    </location>
</feature>
<dbReference type="Proteomes" id="UP000010469">
    <property type="component" value="Chromosome"/>
</dbReference>
<organism evidence="2 3">
    <name type="scientific">Caldisphaera lagunensis (strain DSM 15908 / JCM 11604 / ANMR 0165 / IC-154)</name>
    <dbReference type="NCBI Taxonomy" id="1056495"/>
    <lineage>
        <taxon>Archaea</taxon>
        <taxon>Thermoproteota</taxon>
        <taxon>Thermoprotei</taxon>
        <taxon>Acidilobales</taxon>
        <taxon>Caldisphaeraceae</taxon>
        <taxon>Caldisphaera</taxon>
    </lineage>
</organism>
<keyword evidence="1" id="KW-1133">Transmembrane helix</keyword>
<dbReference type="KEGG" id="clg:Calag_0844"/>
<feature type="transmembrane region" description="Helical" evidence="1">
    <location>
        <begin position="7"/>
        <end position="30"/>
    </location>
</feature>
<reference evidence="3" key="1">
    <citation type="submission" date="2012-03" db="EMBL/GenBank/DDBJ databases">
        <title>Complete genome of Caldisphaera lagunensis DSM 15908.</title>
        <authorList>
            <person name="Lucas S."/>
            <person name="Copeland A."/>
            <person name="Lapidus A."/>
            <person name="Glavina del Rio T."/>
            <person name="Dalin E."/>
            <person name="Tice H."/>
            <person name="Bruce D."/>
            <person name="Goodwin L."/>
            <person name="Pitluck S."/>
            <person name="Peters L."/>
            <person name="Mikhailova N."/>
            <person name="Teshima H."/>
            <person name="Kyrpides N."/>
            <person name="Mavromatis K."/>
            <person name="Ivanova N."/>
            <person name="Brettin T."/>
            <person name="Detter J.C."/>
            <person name="Han C."/>
            <person name="Larimer F."/>
            <person name="Land M."/>
            <person name="Hauser L."/>
            <person name="Markowitz V."/>
            <person name="Cheng J.-F."/>
            <person name="Hugenholtz P."/>
            <person name="Woyke T."/>
            <person name="Wu D."/>
            <person name="Spring S."/>
            <person name="Schroeder M."/>
            <person name="Brambilla E."/>
            <person name="Klenk H.-P."/>
            <person name="Eisen J.A."/>
        </authorList>
    </citation>
    <scope>NUCLEOTIDE SEQUENCE [LARGE SCALE GENOMIC DNA]</scope>
    <source>
        <strain evidence="3">DSM 15908 / JCM 11604 / IC-154</strain>
    </source>
</reference>
<name>L0AC13_CALLD</name>
<dbReference type="RefSeq" id="WP_015232482.1">
    <property type="nucleotide sequence ID" value="NC_019791.1"/>
</dbReference>
<sequence precursor="true">MPNARRLFTIGIVIIAVAIILLFLVSPYVLQYTFSNSIREAQRQINSTVYLLLPNQSLSIEISSGKILVYNATNPLKLLLNNQTLAQAGYNGTWIAPSTTNGTISLINNYTNQLKIGYAVVGIILWPSYLSIILGFLLGLVGIVVIAYATLVSLRNRAKQK</sequence>
<evidence type="ECO:0000313" key="3">
    <source>
        <dbReference type="Proteomes" id="UP000010469"/>
    </source>
</evidence>
<dbReference type="GeneID" id="14212104"/>
<keyword evidence="1" id="KW-0472">Membrane</keyword>
<protein>
    <submittedName>
        <fullName evidence="2">Uncharacterized protein</fullName>
    </submittedName>
</protein>
<dbReference type="EMBL" id="CP003378">
    <property type="protein sequence ID" value="AFZ70585.1"/>
    <property type="molecule type" value="Genomic_DNA"/>
</dbReference>